<evidence type="ECO:0000256" key="1">
    <source>
        <dbReference type="SAM" id="MobiDB-lite"/>
    </source>
</evidence>
<feature type="region of interest" description="Disordered" evidence="1">
    <location>
        <begin position="1"/>
        <end position="20"/>
    </location>
</feature>
<keyword evidence="4" id="KW-1185">Reference proteome</keyword>
<dbReference type="Proteomes" id="UP000325313">
    <property type="component" value="Unassembled WGS sequence"/>
</dbReference>
<reference evidence="4 5" key="1">
    <citation type="submission" date="2019-05" db="EMBL/GenBank/DDBJ databases">
        <title>Emergence of the Ug99 lineage of the wheat stem rust pathogen through somatic hybridization.</title>
        <authorList>
            <person name="Li F."/>
            <person name="Upadhyaya N.M."/>
            <person name="Sperschneider J."/>
            <person name="Matny O."/>
            <person name="Nguyen-Phuc H."/>
            <person name="Mago R."/>
            <person name="Raley C."/>
            <person name="Miller M.E."/>
            <person name="Silverstein K.A.T."/>
            <person name="Henningsen E."/>
            <person name="Hirsch C.D."/>
            <person name="Visser B."/>
            <person name="Pretorius Z.A."/>
            <person name="Steffenson B.J."/>
            <person name="Schwessinger B."/>
            <person name="Dodds P.N."/>
            <person name="Figueroa M."/>
        </authorList>
    </citation>
    <scope>NUCLEOTIDE SEQUENCE [LARGE SCALE GENOMIC DNA]</scope>
    <source>
        <strain evidence="2">21-0</strain>
        <strain evidence="3 5">Ug99</strain>
    </source>
</reference>
<dbReference type="Proteomes" id="UP000324748">
    <property type="component" value="Unassembled WGS sequence"/>
</dbReference>
<accession>A0A5B0M6V5</accession>
<organism evidence="2 4">
    <name type="scientific">Puccinia graminis f. sp. tritici</name>
    <dbReference type="NCBI Taxonomy" id="56615"/>
    <lineage>
        <taxon>Eukaryota</taxon>
        <taxon>Fungi</taxon>
        <taxon>Dikarya</taxon>
        <taxon>Basidiomycota</taxon>
        <taxon>Pucciniomycotina</taxon>
        <taxon>Pucciniomycetes</taxon>
        <taxon>Pucciniales</taxon>
        <taxon>Pucciniaceae</taxon>
        <taxon>Puccinia</taxon>
    </lineage>
</organism>
<evidence type="ECO:0000313" key="4">
    <source>
        <dbReference type="Proteomes" id="UP000324748"/>
    </source>
</evidence>
<sequence>MNTPESRVTRHEEENSAGNEVVDPALDVLNHQTTQSWTACEDLATNGQEDHEFLDAEDNTFSDNELDLCASDLDTSSDLSDSSQGRIYCVLVLLFFSNPTGAPGWSWGK</sequence>
<protein>
    <submittedName>
        <fullName evidence="2">Uncharacterized protein</fullName>
    </submittedName>
</protein>
<comment type="caution">
    <text evidence="2">The sequence shown here is derived from an EMBL/GenBank/DDBJ whole genome shotgun (WGS) entry which is preliminary data.</text>
</comment>
<evidence type="ECO:0000313" key="2">
    <source>
        <dbReference type="EMBL" id="KAA1071768.1"/>
    </source>
</evidence>
<evidence type="ECO:0000313" key="3">
    <source>
        <dbReference type="EMBL" id="KAA1125890.1"/>
    </source>
</evidence>
<dbReference type="EMBL" id="VSWC01000170">
    <property type="protein sequence ID" value="KAA1071768.1"/>
    <property type="molecule type" value="Genomic_DNA"/>
</dbReference>
<evidence type="ECO:0000313" key="5">
    <source>
        <dbReference type="Proteomes" id="UP000325313"/>
    </source>
</evidence>
<dbReference type="EMBL" id="VDEP01000174">
    <property type="protein sequence ID" value="KAA1125890.1"/>
    <property type="molecule type" value="Genomic_DNA"/>
</dbReference>
<proteinExistence type="predicted"/>
<name>A0A5B0M6V5_PUCGR</name>
<gene>
    <name evidence="2" type="ORF">PGT21_018821</name>
    <name evidence="3" type="ORF">PGTUg99_016295</name>
</gene>
<dbReference type="AlphaFoldDB" id="A0A5B0M6V5"/>